<feature type="non-terminal residue" evidence="1">
    <location>
        <position position="81"/>
    </location>
</feature>
<dbReference type="EMBL" id="JAOVKC010001617">
    <property type="protein sequence ID" value="MCV5626473.1"/>
    <property type="molecule type" value="Genomic_DNA"/>
</dbReference>
<comment type="caution">
    <text evidence="1">The sequence shown here is derived from an EMBL/GenBank/DDBJ whole genome shotgun (WGS) entry which is preliminary data.</text>
</comment>
<evidence type="ECO:0000313" key="2">
    <source>
        <dbReference type="Proteomes" id="UP001208624"/>
    </source>
</evidence>
<sequence length="81" mass="9643">LKIVFLEKDAQAEFYFGYLSCSRDGFHLPYIGDENWDEHNIPLDDKKYIVERTYFIYYYKKDILVLSQNHLGPKASDLAFL</sequence>
<protein>
    <submittedName>
        <fullName evidence="1">Uncharacterized protein</fullName>
    </submittedName>
</protein>
<feature type="non-terminal residue" evidence="1">
    <location>
        <position position="1"/>
    </location>
</feature>
<organism evidence="1 2">
    <name type="scientific">Escherichia coli</name>
    <dbReference type="NCBI Taxonomy" id="562"/>
    <lineage>
        <taxon>Bacteria</taxon>
        <taxon>Pseudomonadati</taxon>
        <taxon>Pseudomonadota</taxon>
        <taxon>Gammaproteobacteria</taxon>
        <taxon>Enterobacterales</taxon>
        <taxon>Enterobacteriaceae</taxon>
        <taxon>Escherichia</taxon>
    </lineage>
</organism>
<dbReference type="AlphaFoldDB" id="A0AAP3ELE8"/>
<proteinExistence type="predicted"/>
<accession>A0AAP3ELE8</accession>
<evidence type="ECO:0000313" key="1">
    <source>
        <dbReference type="EMBL" id="MCV5626473.1"/>
    </source>
</evidence>
<name>A0AAP3ELE8_ECOLX</name>
<gene>
    <name evidence="1" type="ORF">OFN31_33135</name>
</gene>
<dbReference type="Proteomes" id="UP001208624">
    <property type="component" value="Unassembled WGS sequence"/>
</dbReference>
<reference evidence="1" key="1">
    <citation type="submission" date="2023-06" db="EMBL/GenBank/DDBJ databases">
        <title>Deciphering the underlying mechanisms mediating the transmission of blaNDM gene from human to animals in China.</title>
        <authorList>
            <person name="Chen K."/>
            <person name="Chen S."/>
        </authorList>
    </citation>
    <scope>NUCLEOTIDE SEQUENCE</scope>
    <source>
        <strain evidence="1">1199</strain>
    </source>
</reference>